<feature type="compositionally biased region" description="Polar residues" evidence="1">
    <location>
        <begin position="1"/>
        <end position="11"/>
    </location>
</feature>
<evidence type="ECO:0000313" key="2">
    <source>
        <dbReference type="EMBL" id="QRD84328.1"/>
    </source>
</evidence>
<keyword evidence="3" id="KW-1185">Reference proteome</keyword>
<evidence type="ECO:0000256" key="1">
    <source>
        <dbReference type="SAM" id="MobiDB-lite"/>
    </source>
</evidence>
<gene>
    <name evidence="2" type="ORF">F9C07_2070776</name>
</gene>
<accession>A0A7U2QTK1</accession>
<sequence length="61" mass="7175">TLPSISKSNFIQPPPSPPIPKTLQRVGLDRTKVYILYSNISKNKFVAWWLRIDFGRKKRIY</sequence>
<feature type="region of interest" description="Disordered" evidence="1">
    <location>
        <begin position="1"/>
        <end position="22"/>
    </location>
</feature>
<name>A0A7U2QTK1_ASPFN</name>
<evidence type="ECO:0000313" key="3">
    <source>
        <dbReference type="Proteomes" id="UP000596276"/>
    </source>
</evidence>
<dbReference type="AlphaFoldDB" id="A0A7U2QTK1"/>
<dbReference type="VEuPathDB" id="FungiDB:F9C07_2070776"/>
<dbReference type="Proteomes" id="UP000596276">
    <property type="component" value="Chromosome 5"/>
</dbReference>
<proteinExistence type="predicted"/>
<dbReference type="EMBL" id="CP044621">
    <property type="protein sequence ID" value="QRD84328.1"/>
    <property type="molecule type" value="Genomic_DNA"/>
</dbReference>
<feature type="non-terminal residue" evidence="2">
    <location>
        <position position="1"/>
    </location>
</feature>
<protein>
    <submittedName>
        <fullName evidence="2">Uncharacterized protein</fullName>
    </submittedName>
</protein>
<reference evidence="3" key="1">
    <citation type="journal article" date="2021" name="G3 (Bethesda)">
        <title>Chromosome assembled and annotated genome sequence of Aspergillus flavus NRRL 3357.</title>
        <authorList>
            <person name="Skerker J.M."/>
            <person name="Pianalto K.M."/>
            <person name="Mondo S.J."/>
            <person name="Yang K."/>
            <person name="Arkin A.P."/>
            <person name="Keller N.P."/>
            <person name="Grigoriev I.V."/>
            <person name="Louise Glass N.L."/>
        </authorList>
    </citation>
    <scope>NUCLEOTIDE SEQUENCE [LARGE SCALE GENOMIC DNA]</scope>
    <source>
        <strain evidence="3">ATCC 200026 / FGSC A1120 / IAM 13836 / NRRL 3357 / JCM 12722 / SRRC 167</strain>
    </source>
</reference>
<organism evidence="2 3">
    <name type="scientific">Aspergillus flavus (strain ATCC 200026 / FGSC A1120 / IAM 13836 / NRRL 3357 / JCM 12722 / SRRC 167)</name>
    <dbReference type="NCBI Taxonomy" id="332952"/>
    <lineage>
        <taxon>Eukaryota</taxon>
        <taxon>Fungi</taxon>
        <taxon>Dikarya</taxon>
        <taxon>Ascomycota</taxon>
        <taxon>Pezizomycotina</taxon>
        <taxon>Eurotiomycetes</taxon>
        <taxon>Eurotiomycetidae</taxon>
        <taxon>Eurotiales</taxon>
        <taxon>Aspergillaceae</taxon>
        <taxon>Aspergillus</taxon>
        <taxon>Aspergillus subgen. Circumdati</taxon>
    </lineage>
</organism>